<dbReference type="InterPro" id="IPR036397">
    <property type="entry name" value="RNaseH_sf"/>
</dbReference>
<sequence>MGTVFQQNNVPIHKAKKTDELFYDSEIELLDRLLQRPDLSLFKNLCTLLDKEVSIMYQPVK</sequence>
<gene>
    <name evidence="1" type="ORF">WN55_03730</name>
</gene>
<accession>A0A154PK31</accession>
<protein>
    <submittedName>
        <fullName evidence="1">Uncharacterized protein</fullName>
    </submittedName>
</protein>
<reference evidence="1 2" key="1">
    <citation type="submission" date="2015-07" db="EMBL/GenBank/DDBJ databases">
        <title>The genome of Dufourea novaeangliae.</title>
        <authorList>
            <person name="Pan H."/>
            <person name="Kapheim K."/>
        </authorList>
    </citation>
    <scope>NUCLEOTIDE SEQUENCE [LARGE SCALE GENOMIC DNA]</scope>
    <source>
        <strain evidence="1">0120121106</strain>
        <tissue evidence="1">Whole body</tissue>
    </source>
</reference>
<organism evidence="1 2">
    <name type="scientific">Dufourea novaeangliae</name>
    <name type="common">Sweat bee</name>
    <dbReference type="NCBI Taxonomy" id="178035"/>
    <lineage>
        <taxon>Eukaryota</taxon>
        <taxon>Metazoa</taxon>
        <taxon>Ecdysozoa</taxon>
        <taxon>Arthropoda</taxon>
        <taxon>Hexapoda</taxon>
        <taxon>Insecta</taxon>
        <taxon>Pterygota</taxon>
        <taxon>Neoptera</taxon>
        <taxon>Endopterygota</taxon>
        <taxon>Hymenoptera</taxon>
        <taxon>Apocrita</taxon>
        <taxon>Aculeata</taxon>
        <taxon>Apoidea</taxon>
        <taxon>Anthophila</taxon>
        <taxon>Halictidae</taxon>
        <taxon>Rophitinae</taxon>
        <taxon>Dufourea</taxon>
    </lineage>
</organism>
<evidence type="ECO:0000313" key="2">
    <source>
        <dbReference type="Proteomes" id="UP000076502"/>
    </source>
</evidence>
<proteinExistence type="predicted"/>
<keyword evidence="2" id="KW-1185">Reference proteome</keyword>
<name>A0A154PK31_DUFNO</name>
<dbReference type="GO" id="GO:0003676">
    <property type="term" value="F:nucleic acid binding"/>
    <property type="evidence" value="ECO:0007669"/>
    <property type="project" value="InterPro"/>
</dbReference>
<dbReference type="Proteomes" id="UP000076502">
    <property type="component" value="Unassembled WGS sequence"/>
</dbReference>
<dbReference type="Gene3D" id="3.30.420.10">
    <property type="entry name" value="Ribonuclease H-like superfamily/Ribonuclease H"/>
    <property type="match status" value="1"/>
</dbReference>
<evidence type="ECO:0000313" key="1">
    <source>
        <dbReference type="EMBL" id="KZC12216.1"/>
    </source>
</evidence>
<dbReference type="AlphaFoldDB" id="A0A154PK31"/>
<dbReference type="EMBL" id="KQ434943">
    <property type="protein sequence ID" value="KZC12216.1"/>
    <property type="molecule type" value="Genomic_DNA"/>
</dbReference>